<evidence type="ECO:0000313" key="3">
    <source>
        <dbReference type="EMBL" id="ABP45688.1"/>
    </source>
</evidence>
<reference evidence="3" key="1">
    <citation type="submission" date="2007-04" db="EMBL/GenBank/DDBJ databases">
        <authorList>
            <consortium name="US DOE Joint Genome Institute"/>
            <person name="Copeland A."/>
            <person name="Lucas S."/>
            <person name="Lapidus A."/>
            <person name="Barry K."/>
            <person name="Detter J.C."/>
            <person name="Glavina del Rio T."/>
            <person name="Hammon N."/>
            <person name="Israni S."/>
            <person name="Dalin E."/>
            <person name="Tice H."/>
            <person name="Pitluck S."/>
            <person name="Chain P."/>
            <person name="Malfatti S."/>
            <person name="Shin M."/>
            <person name="Vergez L."/>
            <person name="Schmutz J."/>
            <person name="Larimer F."/>
            <person name="Land M."/>
            <person name="Hauser L."/>
            <person name="Kyrpides N."/>
            <person name="Mikhailova N."/>
            <person name="Miller C."/>
            <person name="Richardson P."/>
        </authorList>
    </citation>
    <scope>NUCLEOTIDE SEQUENCE</scope>
    <source>
        <strain evidence="3">PYR-GCK</strain>
    </source>
</reference>
<name>A4TAS9_MYCGI</name>
<proteinExistence type="predicted"/>
<accession>A4TAS9</accession>
<dbReference type="HOGENOM" id="CLU_1089138_0_0_11"/>
<feature type="transmembrane region" description="Helical" evidence="2">
    <location>
        <begin position="157"/>
        <end position="175"/>
    </location>
</feature>
<evidence type="ECO:0000256" key="1">
    <source>
        <dbReference type="SAM" id="MobiDB-lite"/>
    </source>
</evidence>
<organism evidence="3">
    <name type="scientific">Mycolicibacterium gilvum (strain PYR-GCK)</name>
    <name type="common">Mycobacterium gilvum (strain PYR-GCK)</name>
    <dbReference type="NCBI Taxonomy" id="350054"/>
    <lineage>
        <taxon>Bacteria</taxon>
        <taxon>Bacillati</taxon>
        <taxon>Actinomycetota</taxon>
        <taxon>Actinomycetes</taxon>
        <taxon>Mycobacteriales</taxon>
        <taxon>Mycobacteriaceae</taxon>
        <taxon>Mycolicibacterium</taxon>
    </lineage>
</organism>
<dbReference type="TCDB" id="2.A.77.1.4">
    <property type="family name" value="the cadmium resistance (cadd) family"/>
</dbReference>
<dbReference type="EMBL" id="CP000656">
    <property type="protein sequence ID" value="ABP45688.1"/>
    <property type="molecule type" value="Genomic_DNA"/>
</dbReference>
<keyword evidence="2" id="KW-1133">Transmembrane helix</keyword>
<feature type="compositionally biased region" description="Basic residues" evidence="1">
    <location>
        <begin position="66"/>
        <end position="77"/>
    </location>
</feature>
<dbReference type="STRING" id="350054.Mflv_3211"/>
<dbReference type="KEGG" id="mgi:Mflv_3211"/>
<feature type="compositionally biased region" description="Basic and acidic residues" evidence="1">
    <location>
        <begin position="53"/>
        <end position="65"/>
    </location>
</feature>
<gene>
    <name evidence="3" type="ordered locus">Mflv_3211</name>
</gene>
<sequence>MAPEACISSSPLTPAVVMNFRPTGGRWCAGARGLLSSRLTRCGGISLEAGRIGRAEPSHTRSGDRHLRHHQYRRHRGPRGDVRPGARSSWRSHPSDRRSVLGFTAILAVSVGGALLGATLLPPAALPYFGLLPIVLGLRAAWLAWRDRRTQPAPTDDPATLLTPGTWQVAVITFANGGDNIGVYVPIFAVSTIATIGVYIIVFLIGVAIWCAAGRYFASHPIIAKALSRWGHIVLPVALITIGALILIKGGAFAL</sequence>
<dbReference type="AlphaFoldDB" id="A4TAS9"/>
<keyword evidence="2" id="KW-0812">Transmembrane</keyword>
<protein>
    <submittedName>
        <fullName evidence="3">Permease cadmium resistance protein-like protein</fullName>
    </submittedName>
</protein>
<evidence type="ECO:0000256" key="2">
    <source>
        <dbReference type="SAM" id="Phobius"/>
    </source>
</evidence>
<dbReference type="InterPro" id="IPR004676">
    <property type="entry name" value="Cd-R_transporter"/>
</dbReference>
<dbReference type="eggNOG" id="COG4300">
    <property type="taxonomic scope" value="Bacteria"/>
</dbReference>
<feature type="transmembrane region" description="Helical" evidence="2">
    <location>
        <begin position="233"/>
        <end position="254"/>
    </location>
</feature>
<feature type="transmembrane region" description="Helical" evidence="2">
    <location>
        <begin position="100"/>
        <end position="120"/>
    </location>
</feature>
<reference evidence="3" key="2">
    <citation type="journal article" date="2013" name="PLoS ONE">
        <title>A Gene Expression Study of the Activities of Aromatic Ring-Cleavage Dioxygenases in Mycobacterium gilvum PYR-GCK to Changes in Salinity and pH during Pyrene Degradation.</title>
        <authorList>
            <person name="Badejo A.C."/>
            <person name="Badejo A.O."/>
            <person name="Shin K.H."/>
            <person name="Chai Y.G."/>
        </authorList>
    </citation>
    <scope>NUCLEOTIDE SEQUENCE [LARGE SCALE GENOMIC DNA]</scope>
    <source>
        <strain evidence="3">PYR-GCK</strain>
    </source>
</reference>
<keyword evidence="2" id="KW-0472">Membrane</keyword>
<dbReference type="Pfam" id="PF03596">
    <property type="entry name" value="Cad"/>
    <property type="match status" value="1"/>
</dbReference>
<feature type="transmembrane region" description="Helical" evidence="2">
    <location>
        <begin position="126"/>
        <end position="145"/>
    </location>
</feature>
<feature type="region of interest" description="Disordered" evidence="1">
    <location>
        <begin position="53"/>
        <end position="95"/>
    </location>
</feature>
<feature type="transmembrane region" description="Helical" evidence="2">
    <location>
        <begin position="187"/>
        <end position="212"/>
    </location>
</feature>